<accession>A0ABR8Y6Z6</accession>
<dbReference type="EMBL" id="JACSPP010000012">
    <property type="protein sequence ID" value="MBD8039989.1"/>
    <property type="molecule type" value="Genomic_DNA"/>
</dbReference>
<reference evidence="2 3" key="1">
    <citation type="submission" date="2020-08" db="EMBL/GenBank/DDBJ databases">
        <title>A Genomic Blueprint of the Chicken Gut Microbiome.</title>
        <authorList>
            <person name="Gilroy R."/>
            <person name="Ravi A."/>
            <person name="Getino M."/>
            <person name="Pursley I."/>
            <person name="Horton D.L."/>
            <person name="Alikhan N.-F."/>
            <person name="Baker D."/>
            <person name="Gharbi K."/>
            <person name="Hall N."/>
            <person name="Watson M."/>
            <person name="Adriaenssens E.M."/>
            <person name="Foster-Nyarko E."/>
            <person name="Jarju S."/>
            <person name="Secka A."/>
            <person name="Antonio M."/>
            <person name="Oren A."/>
            <person name="Chaudhuri R."/>
            <person name="La Ragione R.M."/>
            <person name="Hildebrand F."/>
            <person name="Pallen M.J."/>
        </authorList>
    </citation>
    <scope>NUCLEOTIDE SEQUENCE [LARGE SCALE GENOMIC DNA]</scope>
    <source>
        <strain evidence="2 3">Sa1CVN1</strain>
    </source>
</reference>
<keyword evidence="3" id="KW-1185">Reference proteome</keyword>
<dbReference type="Proteomes" id="UP000620874">
    <property type="component" value="Unassembled WGS sequence"/>
</dbReference>
<sequence length="86" mass="10173">MKAKHVNRMQMLVIFAWVYLFVRCGYRPLKQWLVDGQVVWNTYEWRYELGAALGSLLFIGIVYMAIIWGYPWLKQVLGNSSDSARR</sequence>
<protein>
    <submittedName>
        <fullName evidence="2">Uncharacterized protein</fullName>
    </submittedName>
</protein>
<evidence type="ECO:0000256" key="1">
    <source>
        <dbReference type="SAM" id="Phobius"/>
    </source>
</evidence>
<feature type="transmembrane region" description="Helical" evidence="1">
    <location>
        <begin position="12"/>
        <end position="29"/>
    </location>
</feature>
<organism evidence="2 3">
    <name type="scientific">Phocaeicola intestinalis</name>
    <dbReference type="NCBI Taxonomy" id="2762212"/>
    <lineage>
        <taxon>Bacteria</taxon>
        <taxon>Pseudomonadati</taxon>
        <taxon>Bacteroidota</taxon>
        <taxon>Bacteroidia</taxon>
        <taxon>Bacteroidales</taxon>
        <taxon>Bacteroidaceae</taxon>
        <taxon>Phocaeicola</taxon>
    </lineage>
</organism>
<gene>
    <name evidence="2" type="ORF">H9625_05925</name>
</gene>
<keyword evidence="1" id="KW-0812">Transmembrane</keyword>
<name>A0ABR8Y6Z6_9BACT</name>
<evidence type="ECO:0000313" key="3">
    <source>
        <dbReference type="Proteomes" id="UP000620874"/>
    </source>
</evidence>
<keyword evidence="1" id="KW-0472">Membrane</keyword>
<comment type="caution">
    <text evidence="2">The sequence shown here is derived from an EMBL/GenBank/DDBJ whole genome shotgun (WGS) entry which is preliminary data.</text>
</comment>
<evidence type="ECO:0000313" key="2">
    <source>
        <dbReference type="EMBL" id="MBD8039989.1"/>
    </source>
</evidence>
<feature type="transmembrane region" description="Helical" evidence="1">
    <location>
        <begin position="49"/>
        <end position="70"/>
    </location>
</feature>
<keyword evidence="1" id="KW-1133">Transmembrane helix</keyword>
<proteinExistence type="predicted"/>